<sequence>MTRSSSTATKRRGVALAAAVGVLTLGAMTSASAAGPSHTGSKGSSVVLSAAKGPKPCVVTPGKPVPAGKAVELGKAVQSAEATEATEVAKANKAVKAVKGIKIADLSVVKDVTGKPIRAPKCPAPAFPGKPGKPGTWCKAVEHQRADLALKGIPAKKCHVTPVPATPKKR</sequence>
<evidence type="ECO:0000256" key="1">
    <source>
        <dbReference type="SAM" id="SignalP"/>
    </source>
</evidence>
<protein>
    <submittedName>
        <fullName evidence="2">Uncharacterized protein</fullName>
    </submittedName>
</protein>
<keyword evidence="3" id="KW-1185">Reference proteome</keyword>
<accession>A0ABU2X8R8</accession>
<dbReference type="EMBL" id="JAVRFD010000002">
    <property type="protein sequence ID" value="MDT0542303.1"/>
    <property type="molecule type" value="Genomic_DNA"/>
</dbReference>
<organism evidence="2 3">
    <name type="scientific">Streptomyces lonegramiae</name>
    <dbReference type="NCBI Taxonomy" id="3075524"/>
    <lineage>
        <taxon>Bacteria</taxon>
        <taxon>Bacillati</taxon>
        <taxon>Actinomycetota</taxon>
        <taxon>Actinomycetes</taxon>
        <taxon>Kitasatosporales</taxon>
        <taxon>Streptomycetaceae</taxon>
        <taxon>Streptomyces</taxon>
    </lineage>
</organism>
<evidence type="ECO:0000313" key="2">
    <source>
        <dbReference type="EMBL" id="MDT0542303.1"/>
    </source>
</evidence>
<comment type="caution">
    <text evidence="2">The sequence shown here is derived from an EMBL/GenBank/DDBJ whole genome shotgun (WGS) entry which is preliminary data.</text>
</comment>
<gene>
    <name evidence="2" type="ORF">RND15_06160</name>
</gene>
<dbReference type="RefSeq" id="WP_311722650.1">
    <property type="nucleotide sequence ID" value="NZ_JAVRFD010000002.1"/>
</dbReference>
<feature type="signal peptide" evidence="1">
    <location>
        <begin position="1"/>
        <end position="33"/>
    </location>
</feature>
<feature type="chain" id="PRO_5046825435" evidence="1">
    <location>
        <begin position="34"/>
        <end position="170"/>
    </location>
</feature>
<keyword evidence="1" id="KW-0732">Signal</keyword>
<reference evidence="2" key="1">
    <citation type="submission" date="2024-05" db="EMBL/GenBank/DDBJ databases">
        <title>30 novel species of actinomycetes from the DSMZ collection.</title>
        <authorList>
            <person name="Nouioui I."/>
        </authorList>
    </citation>
    <scope>NUCLEOTIDE SEQUENCE</scope>
    <source>
        <strain evidence="2">DSM 41529</strain>
    </source>
</reference>
<evidence type="ECO:0000313" key="3">
    <source>
        <dbReference type="Proteomes" id="UP001180754"/>
    </source>
</evidence>
<name>A0ABU2X8R8_9ACTN</name>
<dbReference type="Proteomes" id="UP001180754">
    <property type="component" value="Unassembled WGS sequence"/>
</dbReference>
<proteinExistence type="predicted"/>